<feature type="transmembrane region" description="Helical" evidence="1">
    <location>
        <begin position="92"/>
        <end position="114"/>
    </location>
</feature>
<keyword evidence="3" id="KW-1185">Reference proteome</keyword>
<gene>
    <name evidence="2" type="ORF">EJ08DRAFT_670918</name>
</gene>
<dbReference type="Proteomes" id="UP000800235">
    <property type="component" value="Unassembled WGS sequence"/>
</dbReference>
<accession>A0A9P4TWU0</accession>
<dbReference type="InterPro" id="IPR036927">
    <property type="entry name" value="Cyt_c_oxase-like_su1_sf"/>
</dbReference>
<protein>
    <submittedName>
        <fullName evidence="2">Uncharacterized protein</fullName>
    </submittedName>
</protein>
<feature type="transmembrane region" description="Helical" evidence="1">
    <location>
        <begin position="24"/>
        <end position="46"/>
    </location>
</feature>
<dbReference type="OrthoDB" id="3930290at2759"/>
<keyword evidence="1" id="KW-1133">Transmembrane helix</keyword>
<evidence type="ECO:0000313" key="2">
    <source>
        <dbReference type="EMBL" id="KAF2429634.1"/>
    </source>
</evidence>
<name>A0A9P4TWU0_9PEZI</name>
<evidence type="ECO:0000256" key="1">
    <source>
        <dbReference type="SAM" id="Phobius"/>
    </source>
</evidence>
<keyword evidence="1" id="KW-0472">Membrane</keyword>
<sequence>MARTRSVVSAQIIRQKYFWPQSQLNAWTILILVTGCTILGVFATFTQAQNRLRGEIPWLFPYGITAGALTVLFIIIQLIMTAQNRLLPGFMMLSAFILLVLYIAGMIQTAILLFGPGAVNASCQRYVNNNPQSGASANTLVWLYQNNICSSWDAAFSFWLIGVIFFVWMLIMSSQVGRGAYAHD</sequence>
<organism evidence="2 3">
    <name type="scientific">Tothia fuscella</name>
    <dbReference type="NCBI Taxonomy" id="1048955"/>
    <lineage>
        <taxon>Eukaryota</taxon>
        <taxon>Fungi</taxon>
        <taxon>Dikarya</taxon>
        <taxon>Ascomycota</taxon>
        <taxon>Pezizomycotina</taxon>
        <taxon>Dothideomycetes</taxon>
        <taxon>Pleosporomycetidae</taxon>
        <taxon>Venturiales</taxon>
        <taxon>Cylindrosympodiaceae</taxon>
        <taxon>Tothia</taxon>
    </lineage>
</organism>
<dbReference type="GO" id="GO:0005739">
    <property type="term" value="C:mitochondrion"/>
    <property type="evidence" value="ECO:0007669"/>
    <property type="project" value="UniProtKB-ARBA"/>
</dbReference>
<comment type="caution">
    <text evidence="2">The sequence shown here is derived from an EMBL/GenBank/DDBJ whole genome shotgun (WGS) entry which is preliminary data.</text>
</comment>
<dbReference type="EMBL" id="MU007045">
    <property type="protein sequence ID" value="KAF2429634.1"/>
    <property type="molecule type" value="Genomic_DNA"/>
</dbReference>
<feature type="transmembrane region" description="Helical" evidence="1">
    <location>
        <begin position="58"/>
        <end position="80"/>
    </location>
</feature>
<reference evidence="2" key="1">
    <citation type="journal article" date="2020" name="Stud. Mycol.">
        <title>101 Dothideomycetes genomes: a test case for predicting lifestyles and emergence of pathogens.</title>
        <authorList>
            <person name="Haridas S."/>
            <person name="Albert R."/>
            <person name="Binder M."/>
            <person name="Bloem J."/>
            <person name="Labutti K."/>
            <person name="Salamov A."/>
            <person name="Andreopoulos B."/>
            <person name="Baker S."/>
            <person name="Barry K."/>
            <person name="Bills G."/>
            <person name="Bluhm B."/>
            <person name="Cannon C."/>
            <person name="Castanera R."/>
            <person name="Culley D."/>
            <person name="Daum C."/>
            <person name="Ezra D."/>
            <person name="Gonzalez J."/>
            <person name="Henrissat B."/>
            <person name="Kuo A."/>
            <person name="Liang C."/>
            <person name="Lipzen A."/>
            <person name="Lutzoni F."/>
            <person name="Magnuson J."/>
            <person name="Mondo S."/>
            <person name="Nolan M."/>
            <person name="Ohm R."/>
            <person name="Pangilinan J."/>
            <person name="Park H.-J."/>
            <person name="Ramirez L."/>
            <person name="Alfaro M."/>
            <person name="Sun H."/>
            <person name="Tritt A."/>
            <person name="Yoshinaga Y."/>
            <person name="Zwiers L.-H."/>
            <person name="Turgeon B."/>
            <person name="Goodwin S."/>
            <person name="Spatafora J."/>
            <person name="Crous P."/>
            <person name="Grigoriev I."/>
        </authorList>
    </citation>
    <scope>NUCLEOTIDE SEQUENCE</scope>
    <source>
        <strain evidence="2">CBS 130266</strain>
    </source>
</reference>
<feature type="transmembrane region" description="Helical" evidence="1">
    <location>
        <begin position="154"/>
        <end position="171"/>
    </location>
</feature>
<dbReference type="AlphaFoldDB" id="A0A9P4TWU0"/>
<dbReference type="Gene3D" id="1.20.210.10">
    <property type="entry name" value="Cytochrome c oxidase-like, subunit I domain"/>
    <property type="match status" value="1"/>
</dbReference>
<evidence type="ECO:0000313" key="3">
    <source>
        <dbReference type="Proteomes" id="UP000800235"/>
    </source>
</evidence>
<keyword evidence="1" id="KW-0812">Transmembrane</keyword>
<proteinExistence type="predicted"/>